<reference evidence="6" key="1">
    <citation type="journal article" date="2018" name="Nat. Microbiol.">
        <title>Leveraging single-cell genomics to expand the fungal tree of life.</title>
        <authorList>
            <person name="Ahrendt S.R."/>
            <person name="Quandt C.A."/>
            <person name="Ciobanu D."/>
            <person name="Clum A."/>
            <person name="Salamov A."/>
            <person name="Andreopoulos B."/>
            <person name="Cheng J.F."/>
            <person name="Woyke T."/>
            <person name="Pelin A."/>
            <person name="Henrissat B."/>
            <person name="Reynolds N.K."/>
            <person name="Benny G.L."/>
            <person name="Smith M.E."/>
            <person name="James T.Y."/>
            <person name="Grigoriev I.V."/>
        </authorList>
    </citation>
    <scope>NUCLEOTIDE SEQUENCE [LARGE SCALE GENOMIC DNA]</scope>
    <source>
        <strain evidence="6">RSA 1356</strain>
    </source>
</reference>
<dbReference type="GO" id="GO:0003735">
    <property type="term" value="F:structural constituent of ribosome"/>
    <property type="evidence" value="ECO:0007669"/>
    <property type="project" value="InterPro"/>
</dbReference>
<comment type="similarity">
    <text evidence="1 4">Belongs to the eukaryotic ribosomal protein eL27 family.</text>
</comment>
<dbReference type="InterPro" id="IPR018262">
    <property type="entry name" value="Ribosomal_eL27_CS"/>
</dbReference>
<keyword evidence="6" id="KW-1185">Reference proteome</keyword>
<keyword evidence="3 4" id="KW-0687">Ribonucleoprotein</keyword>
<dbReference type="PANTHER" id="PTHR10497">
    <property type="entry name" value="60S RIBOSOMAL PROTEIN L27"/>
    <property type="match status" value="1"/>
</dbReference>
<dbReference type="InterPro" id="IPR001141">
    <property type="entry name" value="Ribosomal_eL27"/>
</dbReference>
<evidence type="ECO:0000256" key="2">
    <source>
        <dbReference type="ARBA" id="ARBA00022980"/>
    </source>
</evidence>
<evidence type="ECO:0000313" key="5">
    <source>
        <dbReference type="EMBL" id="RKP09564.1"/>
    </source>
</evidence>
<dbReference type="PROSITE" id="PS01107">
    <property type="entry name" value="RIBOSOMAL_L27E"/>
    <property type="match status" value="1"/>
</dbReference>
<dbReference type="CDD" id="cd06090">
    <property type="entry name" value="KOW_RPL27"/>
    <property type="match status" value="1"/>
</dbReference>
<dbReference type="AlphaFoldDB" id="A0A4P9XTP9"/>
<dbReference type="STRING" id="78915.A0A4P9XTP9"/>
<proteinExistence type="inferred from homology"/>
<dbReference type="GO" id="GO:0005840">
    <property type="term" value="C:ribosome"/>
    <property type="evidence" value="ECO:0007669"/>
    <property type="project" value="UniProtKB-KW"/>
</dbReference>
<protein>
    <recommendedName>
        <fullName evidence="4">60S ribosomal protein L27</fullName>
    </recommendedName>
</protein>
<dbReference type="GO" id="GO:1990904">
    <property type="term" value="C:ribonucleoprotein complex"/>
    <property type="evidence" value="ECO:0007669"/>
    <property type="project" value="UniProtKB-KW"/>
</dbReference>
<organism evidence="5 6">
    <name type="scientific">Thamnocephalis sphaerospora</name>
    <dbReference type="NCBI Taxonomy" id="78915"/>
    <lineage>
        <taxon>Eukaryota</taxon>
        <taxon>Fungi</taxon>
        <taxon>Fungi incertae sedis</taxon>
        <taxon>Zoopagomycota</taxon>
        <taxon>Zoopagomycotina</taxon>
        <taxon>Zoopagomycetes</taxon>
        <taxon>Zoopagales</taxon>
        <taxon>Sigmoideomycetaceae</taxon>
        <taxon>Thamnocephalis</taxon>
    </lineage>
</organism>
<dbReference type="Proteomes" id="UP000271241">
    <property type="component" value="Unassembled WGS sequence"/>
</dbReference>
<dbReference type="Gene3D" id="2.30.30.770">
    <property type="match status" value="1"/>
</dbReference>
<evidence type="ECO:0000256" key="3">
    <source>
        <dbReference type="ARBA" id="ARBA00023274"/>
    </source>
</evidence>
<gene>
    <name evidence="5" type="ORF">THASP1DRAFT_28639</name>
</gene>
<dbReference type="EMBL" id="KZ992504">
    <property type="protein sequence ID" value="RKP09564.1"/>
    <property type="molecule type" value="Genomic_DNA"/>
</dbReference>
<keyword evidence="2 4" id="KW-0689">Ribosomal protein</keyword>
<dbReference type="InterPro" id="IPR008991">
    <property type="entry name" value="Translation_prot_SH3-like_sf"/>
</dbReference>
<dbReference type="InterPro" id="IPR038655">
    <property type="entry name" value="Ribosomal_eL27_sf"/>
</dbReference>
<dbReference type="InterPro" id="IPR041991">
    <property type="entry name" value="Ribosomal_eL27_KOW"/>
</dbReference>
<name>A0A4P9XTP9_9FUNG</name>
<dbReference type="Pfam" id="PF01777">
    <property type="entry name" value="Ribosomal_L27e"/>
    <property type="match status" value="1"/>
</dbReference>
<dbReference type="FunFam" id="2.30.30.770:FF:000001">
    <property type="entry name" value="60S ribosomal protein L27"/>
    <property type="match status" value="1"/>
</dbReference>
<evidence type="ECO:0000256" key="1">
    <source>
        <dbReference type="ARBA" id="ARBA00009124"/>
    </source>
</evidence>
<dbReference type="OrthoDB" id="2365484at2759"/>
<evidence type="ECO:0000313" key="6">
    <source>
        <dbReference type="Proteomes" id="UP000271241"/>
    </source>
</evidence>
<accession>A0A4P9XTP9</accession>
<evidence type="ECO:0000256" key="4">
    <source>
        <dbReference type="RuleBase" id="RU000575"/>
    </source>
</evidence>
<dbReference type="SUPFAM" id="SSF50104">
    <property type="entry name" value="Translation proteins SH3-like domain"/>
    <property type="match status" value="1"/>
</dbReference>
<dbReference type="GO" id="GO:0006412">
    <property type="term" value="P:translation"/>
    <property type="evidence" value="ECO:0007669"/>
    <property type="project" value="InterPro"/>
</dbReference>
<sequence length="135" mass="15852">MKFLKPGKVAIILNGRYAGRKVVIVKNHDEGTKDRPYGHALVVGIDRYPRRITADLSRKKIAKRAHMKPFIKVVNYNHLMPTRYTLELEQLKQIVNPEAIRDPSQRVSVKRKVRSTLTERFHSGKNKWFFVKLRF</sequence>